<organism evidence="1 2">
    <name type="scientific">Echinops telfairi</name>
    <name type="common">Lesser hedgehog tenrec</name>
    <dbReference type="NCBI Taxonomy" id="9371"/>
    <lineage>
        <taxon>Eukaryota</taxon>
        <taxon>Metazoa</taxon>
        <taxon>Chordata</taxon>
        <taxon>Craniata</taxon>
        <taxon>Vertebrata</taxon>
        <taxon>Euteleostomi</taxon>
        <taxon>Mammalia</taxon>
        <taxon>Eutheria</taxon>
        <taxon>Afrotheria</taxon>
        <taxon>Tenrecidae</taxon>
        <taxon>Tenrecinae</taxon>
        <taxon>Echinops</taxon>
    </lineage>
</organism>
<accession>A0AC55D2U0</accession>
<proteinExistence type="predicted"/>
<gene>
    <name evidence="2" type="primary">EFCAB12</name>
</gene>
<evidence type="ECO:0000313" key="1">
    <source>
        <dbReference type="Proteomes" id="UP000694863"/>
    </source>
</evidence>
<protein>
    <submittedName>
        <fullName evidence="2">EF-hand calcium-binding domain-containing protein 12</fullName>
    </submittedName>
</protein>
<evidence type="ECO:0000313" key="2">
    <source>
        <dbReference type="RefSeq" id="XP_045146065.1"/>
    </source>
</evidence>
<sequence>MDHSLKTYKTLFLSLLGLRKSFRAWRKLVPLLHLPTPEALSVMYSYLQHRKIKILEMFNKLNHSDNQNITREEFITALKTVGVPLSSQDMEDIVIYLSSLGKLNTITMDILTSSHKQWSIDQQRRSHPDIRKRLRGSSSRSISQQSLPMRQKGSSSLQSDKMDLLTVPEPNLEKEARPLSLEEMEDVGKRYRERKRLHKISVGSIQYSECCRLVRSGNKHYDENCLPSTVQGNTGDMINRFRRDNFLSYLQCCKLCESYGIPLTEDILTKALLYPGDKIIFLNDQVRPIRQPGGYYSDFKFFTRSQTLLKSQRAHMAKMDKKVPKKTKKLRFKEFEEFTRKLKAKRTGVQQLTHPNNFWPGHLLDKLRLYLPTVAPDRSLALFSHVHQQPSAYPAIYHPNHWWPIRNMNYMTPAYYDAHKVYYID</sequence>
<keyword evidence="1" id="KW-1185">Reference proteome</keyword>
<dbReference type="RefSeq" id="XP_045146065.1">
    <property type="nucleotide sequence ID" value="XM_045290130.1"/>
</dbReference>
<name>A0AC55D2U0_ECHTE</name>
<reference evidence="2" key="1">
    <citation type="submission" date="2025-08" db="UniProtKB">
        <authorList>
            <consortium name="RefSeq"/>
        </authorList>
    </citation>
    <scope>IDENTIFICATION</scope>
</reference>
<dbReference type="Proteomes" id="UP000694863">
    <property type="component" value="Unplaced"/>
</dbReference>